<keyword evidence="6" id="KW-1185">Reference proteome</keyword>
<accession>A0ABR7PXW6</accession>
<sequence>MTHIRRIVGRTLLAGLLLFIGAVPGVHASDGQRLAQVKARGVLRCGVSEGITGFSSHDAAGLWAGIDVDFCRAVAAAALGSPDRVAFVPLRASERFPALEDGVIDVLARNTSWTLLRESTLGVQFAGVLFYDSQAFMVRTQGAPQTLAGLRDAAVCVEKGTSSQAHLLAYSAANRLNLRPLVFASAAEAGAAFFSGRCSAWTSDASQLAAARLHAPGGPQTWVILPERISQEPLGPAVRGDDLSWLVLVRWVLFGLLAAEELGVTRANLAQRSHEAVVLQALVAGDEVDRSLGVESGWMLRAVQAVGNYGELFDRNLGPHSPFDLERGLNRLWTQGGLMYAPPVR</sequence>
<name>A0ABR7PXW6_9BURK</name>
<dbReference type="PANTHER" id="PTHR30085:SF7">
    <property type="entry name" value="AMINO-ACID ABC TRANSPORTER-BINDING PROTEIN YHDW-RELATED"/>
    <property type="match status" value="1"/>
</dbReference>
<comment type="similarity">
    <text evidence="1">Belongs to the bacterial solute-binding protein 3 family.</text>
</comment>
<evidence type="ECO:0000256" key="2">
    <source>
        <dbReference type="ARBA" id="ARBA00022448"/>
    </source>
</evidence>
<dbReference type="RefSeq" id="WP_187638065.1">
    <property type="nucleotide sequence ID" value="NZ_VZQQ01000046.1"/>
</dbReference>
<dbReference type="CDD" id="cd13692">
    <property type="entry name" value="PBP2_BztA"/>
    <property type="match status" value="1"/>
</dbReference>
<evidence type="ECO:0000259" key="4">
    <source>
        <dbReference type="SMART" id="SM00062"/>
    </source>
</evidence>
<protein>
    <submittedName>
        <fullName evidence="5">Amino acid ABC transporter substrate-binding protein</fullName>
    </submittedName>
</protein>
<dbReference type="SUPFAM" id="SSF53850">
    <property type="entry name" value="Periplasmic binding protein-like II"/>
    <property type="match status" value="1"/>
</dbReference>
<evidence type="ECO:0000313" key="6">
    <source>
        <dbReference type="Proteomes" id="UP000736373"/>
    </source>
</evidence>
<dbReference type="SMART" id="SM00062">
    <property type="entry name" value="PBPb"/>
    <property type="match status" value="1"/>
</dbReference>
<dbReference type="InterPro" id="IPR051455">
    <property type="entry name" value="Bact_solute-bind_prot3"/>
</dbReference>
<evidence type="ECO:0000313" key="5">
    <source>
        <dbReference type="EMBL" id="MBC8751136.1"/>
    </source>
</evidence>
<keyword evidence="3" id="KW-0732">Signal</keyword>
<dbReference type="EMBL" id="VZQQ01000046">
    <property type="protein sequence ID" value="MBC8751136.1"/>
    <property type="molecule type" value="Genomic_DNA"/>
</dbReference>
<dbReference type="Gene3D" id="3.40.190.10">
    <property type="entry name" value="Periplasmic binding protein-like II"/>
    <property type="match status" value="2"/>
</dbReference>
<gene>
    <name evidence="5" type="ORF">F6X42_32605</name>
</gene>
<evidence type="ECO:0000256" key="1">
    <source>
        <dbReference type="ARBA" id="ARBA00010333"/>
    </source>
</evidence>
<dbReference type="Pfam" id="PF00497">
    <property type="entry name" value="SBP_bac_3"/>
    <property type="match status" value="1"/>
</dbReference>
<comment type="caution">
    <text evidence="5">The sequence shown here is derived from an EMBL/GenBank/DDBJ whole genome shotgun (WGS) entry which is preliminary data.</text>
</comment>
<organism evidence="5 6">
    <name type="scientific">Paraburkholderia podalyriae</name>
    <dbReference type="NCBI Taxonomy" id="1938811"/>
    <lineage>
        <taxon>Bacteria</taxon>
        <taxon>Pseudomonadati</taxon>
        <taxon>Pseudomonadota</taxon>
        <taxon>Betaproteobacteria</taxon>
        <taxon>Burkholderiales</taxon>
        <taxon>Burkholderiaceae</taxon>
        <taxon>Paraburkholderia</taxon>
    </lineage>
</organism>
<dbReference type="InterPro" id="IPR001638">
    <property type="entry name" value="Solute-binding_3/MltF_N"/>
</dbReference>
<dbReference type="Proteomes" id="UP000736373">
    <property type="component" value="Unassembled WGS sequence"/>
</dbReference>
<proteinExistence type="inferred from homology"/>
<keyword evidence="2" id="KW-0813">Transport</keyword>
<evidence type="ECO:0000256" key="3">
    <source>
        <dbReference type="ARBA" id="ARBA00022729"/>
    </source>
</evidence>
<reference evidence="5 6" key="1">
    <citation type="submission" date="2019-09" db="EMBL/GenBank/DDBJ databases">
        <title>Paraburkholderia podalyriae sp. nov., A South African Podalyria-associated rhizobium.</title>
        <authorList>
            <person name="Mavima L."/>
            <person name="Beukes C.W."/>
            <person name="Palmer M."/>
            <person name="De Meyer S.E."/>
            <person name="James E.K."/>
            <person name="Maluk M."/>
            <person name="Avontuur J.R."/>
            <person name="Chan W.Y."/>
            <person name="Venter S.N."/>
            <person name="Steenkamp E.T."/>
        </authorList>
    </citation>
    <scope>NUCLEOTIDE SEQUENCE [LARGE SCALE GENOMIC DNA]</scope>
    <source>
        <strain evidence="5 6">WC7.3b</strain>
    </source>
</reference>
<feature type="domain" description="Solute-binding protein family 3/N-terminal" evidence="4">
    <location>
        <begin position="42"/>
        <end position="272"/>
    </location>
</feature>
<dbReference type="PANTHER" id="PTHR30085">
    <property type="entry name" value="AMINO ACID ABC TRANSPORTER PERMEASE"/>
    <property type="match status" value="1"/>
</dbReference>